<gene>
    <name evidence="2" type="ORF">ENN50_01390</name>
</gene>
<comment type="similarity">
    <text evidence="1">Belongs to the CutA family.</text>
</comment>
<protein>
    <submittedName>
        <fullName evidence="2">Divalent-cation tolerance protein CutA</fullName>
    </submittedName>
</protein>
<dbReference type="GO" id="GO:0005507">
    <property type="term" value="F:copper ion binding"/>
    <property type="evidence" value="ECO:0007669"/>
    <property type="project" value="TreeGrafter"/>
</dbReference>
<evidence type="ECO:0000313" key="2">
    <source>
        <dbReference type="EMBL" id="HED30350.1"/>
    </source>
</evidence>
<dbReference type="InterPro" id="IPR015867">
    <property type="entry name" value="N-reg_PII/ATP_PRibTrfase_C"/>
</dbReference>
<dbReference type="InterPro" id="IPR011322">
    <property type="entry name" value="N-reg_PII-like_a/b"/>
</dbReference>
<dbReference type="Proteomes" id="UP000886335">
    <property type="component" value="Unassembled WGS sequence"/>
</dbReference>
<dbReference type="SUPFAM" id="SSF54913">
    <property type="entry name" value="GlnB-like"/>
    <property type="match status" value="1"/>
</dbReference>
<organism evidence="2">
    <name type="scientific">Prosthecochloris aestuarii</name>
    <dbReference type="NCBI Taxonomy" id="1102"/>
    <lineage>
        <taxon>Bacteria</taxon>
        <taxon>Pseudomonadati</taxon>
        <taxon>Chlorobiota</taxon>
        <taxon>Chlorobiia</taxon>
        <taxon>Chlorobiales</taxon>
        <taxon>Chlorobiaceae</taxon>
        <taxon>Prosthecochloris</taxon>
    </lineage>
</organism>
<proteinExistence type="inferred from homology"/>
<evidence type="ECO:0000256" key="1">
    <source>
        <dbReference type="ARBA" id="ARBA00010169"/>
    </source>
</evidence>
<dbReference type="PANTHER" id="PTHR23419">
    <property type="entry name" value="DIVALENT CATION TOLERANCE CUTA-RELATED"/>
    <property type="match status" value="1"/>
</dbReference>
<dbReference type="Pfam" id="PF03091">
    <property type="entry name" value="CutA1"/>
    <property type="match status" value="1"/>
</dbReference>
<dbReference type="PANTHER" id="PTHR23419:SF8">
    <property type="entry name" value="FI09726P"/>
    <property type="match status" value="1"/>
</dbReference>
<reference evidence="2" key="1">
    <citation type="journal article" date="2020" name="mSystems">
        <title>Genome- and Community-Level Interaction Insights into Carbon Utilization and Element Cycling Functions of Hydrothermarchaeota in Hydrothermal Sediment.</title>
        <authorList>
            <person name="Zhou Z."/>
            <person name="Liu Y."/>
            <person name="Xu W."/>
            <person name="Pan J."/>
            <person name="Luo Z.H."/>
            <person name="Li M."/>
        </authorList>
    </citation>
    <scope>NUCLEOTIDE SEQUENCE [LARGE SCALE GENOMIC DNA]</scope>
    <source>
        <strain evidence="2">SpSt-1181</strain>
    </source>
</reference>
<dbReference type="AlphaFoldDB" id="A0A831SS46"/>
<dbReference type="EMBL" id="DSBW01000031">
    <property type="protein sequence ID" value="HED30350.1"/>
    <property type="molecule type" value="Genomic_DNA"/>
</dbReference>
<comment type="caution">
    <text evidence="2">The sequence shown here is derived from an EMBL/GenBank/DDBJ whole genome shotgun (WGS) entry which is preliminary data.</text>
</comment>
<dbReference type="GO" id="GO:0010038">
    <property type="term" value="P:response to metal ion"/>
    <property type="evidence" value="ECO:0007669"/>
    <property type="project" value="InterPro"/>
</dbReference>
<dbReference type="Gene3D" id="3.30.70.120">
    <property type="match status" value="1"/>
</dbReference>
<sequence length="109" mass="12722">MSDNTEVMCLVMTTVAGHEDAVRLSDIVLEQRLAACIHMIEIESCYRWKEKLCREREVQLMMKTTQESYPELEKLVREVHPYDLPEIIMVPVTAGSPPYLAWVRENVKR</sequence>
<name>A0A831SS46_PROAE</name>
<dbReference type="InterPro" id="IPR004323">
    <property type="entry name" value="Ion_tolerance_CutA"/>
</dbReference>
<accession>A0A831SS46</accession>